<dbReference type="STRING" id="1470563.SAMN05444000_10483"/>
<accession>A0A1M6FIF6</accession>
<dbReference type="NCBIfam" id="TIGR04025">
    <property type="entry name" value="PPOX_FMN_DR2398"/>
    <property type="match status" value="1"/>
</dbReference>
<dbReference type="PANTHER" id="PTHR42815:SF2">
    <property type="entry name" value="FAD-BINDING, PUTATIVE (AFU_ORTHOLOGUE AFUA_6G07600)-RELATED"/>
    <property type="match status" value="1"/>
</dbReference>
<proteinExistence type="predicted"/>
<evidence type="ECO:0000259" key="1">
    <source>
        <dbReference type="Pfam" id="PF01243"/>
    </source>
</evidence>
<dbReference type="Pfam" id="PF01243">
    <property type="entry name" value="PNPOx_N"/>
    <property type="match status" value="1"/>
</dbReference>
<gene>
    <name evidence="2" type="ORF">SAMN05444000_10483</name>
</gene>
<dbReference type="Proteomes" id="UP000183982">
    <property type="component" value="Unassembled WGS sequence"/>
</dbReference>
<evidence type="ECO:0000313" key="3">
    <source>
        <dbReference type="Proteomes" id="UP000183982"/>
    </source>
</evidence>
<dbReference type="Gene3D" id="2.30.110.10">
    <property type="entry name" value="Electron Transport, Fmn-binding Protein, Chain A"/>
    <property type="match status" value="1"/>
</dbReference>
<dbReference type="PANTHER" id="PTHR42815">
    <property type="entry name" value="FAD-BINDING, PUTATIVE (AFU_ORTHOLOGUE AFUA_6G07600)-RELATED"/>
    <property type="match status" value="1"/>
</dbReference>
<dbReference type="InterPro" id="IPR011576">
    <property type="entry name" value="Pyridox_Oxase_N"/>
</dbReference>
<dbReference type="OrthoDB" id="9790331at2"/>
<evidence type="ECO:0000313" key="2">
    <source>
        <dbReference type="EMBL" id="SHI97480.1"/>
    </source>
</evidence>
<feature type="domain" description="Pyridoxamine 5'-phosphate oxidase N-terminal" evidence="1">
    <location>
        <begin position="29"/>
        <end position="149"/>
    </location>
</feature>
<dbReference type="InterPro" id="IPR012349">
    <property type="entry name" value="Split_barrel_FMN-bd"/>
</dbReference>
<dbReference type="SUPFAM" id="SSF50475">
    <property type="entry name" value="FMN-binding split barrel"/>
    <property type="match status" value="1"/>
</dbReference>
<reference evidence="3" key="1">
    <citation type="submission" date="2016-11" db="EMBL/GenBank/DDBJ databases">
        <authorList>
            <person name="Varghese N."/>
            <person name="Submissions S."/>
        </authorList>
    </citation>
    <scope>NUCLEOTIDE SEQUENCE [LARGE SCALE GENOMIC DNA]</scope>
    <source>
        <strain evidence="3">DSM 100564</strain>
    </source>
</reference>
<organism evidence="2 3">
    <name type="scientific">Shimia gijangensis</name>
    <dbReference type="NCBI Taxonomy" id="1470563"/>
    <lineage>
        <taxon>Bacteria</taxon>
        <taxon>Pseudomonadati</taxon>
        <taxon>Pseudomonadota</taxon>
        <taxon>Alphaproteobacteria</taxon>
        <taxon>Rhodobacterales</taxon>
        <taxon>Roseobacteraceae</taxon>
    </lineage>
</organism>
<keyword evidence="3" id="KW-1185">Reference proteome</keyword>
<name>A0A1M6FIF6_9RHOB</name>
<sequence length="201" mass="22487">MRWIEEITELENLYGKPGAAAVRKVSGQLTPEYRKWIMASRFCVVSTVGPNGTDGNPRGDDGPVVLELDDQTLAMPDWRGNNRMDTIRNIVEDGRISLMFMVPGSNTIVRVNGYARMTVDDDLRARFEFKGRQPRSVIVIRIGEVYTQCARAPMRARLWTSGDESEGLPTAGEILAEMTDGAEGGNSYDDGWLERAKKTLW</sequence>
<dbReference type="InterPro" id="IPR024029">
    <property type="entry name" value="Pyridox_Oxase_FMN-dep"/>
</dbReference>
<dbReference type="AlphaFoldDB" id="A0A1M6FIF6"/>
<dbReference type="EMBL" id="FQZQ01000004">
    <property type="protein sequence ID" value="SHI97480.1"/>
    <property type="molecule type" value="Genomic_DNA"/>
</dbReference>
<dbReference type="RefSeq" id="WP_073250045.1">
    <property type="nucleotide sequence ID" value="NZ_FQZQ01000004.1"/>
</dbReference>
<protein>
    <recommendedName>
        <fullName evidence="1">Pyridoxamine 5'-phosphate oxidase N-terminal domain-containing protein</fullName>
    </recommendedName>
</protein>